<reference evidence="2" key="1">
    <citation type="submission" date="2023-06" db="EMBL/GenBank/DDBJ databases">
        <title>Genome-scale phylogeny and comparative genomics of the fungal order Sordariales.</title>
        <authorList>
            <consortium name="Lawrence Berkeley National Laboratory"/>
            <person name="Hensen N."/>
            <person name="Bonometti L."/>
            <person name="Westerberg I."/>
            <person name="Brannstrom I.O."/>
            <person name="Guillou S."/>
            <person name="Cros-Aarteil S."/>
            <person name="Calhoun S."/>
            <person name="Haridas S."/>
            <person name="Kuo A."/>
            <person name="Mondo S."/>
            <person name="Pangilinan J."/>
            <person name="Riley R."/>
            <person name="LaButti K."/>
            <person name="Andreopoulos B."/>
            <person name="Lipzen A."/>
            <person name="Chen C."/>
            <person name="Yanf M."/>
            <person name="Daum C."/>
            <person name="Ng V."/>
            <person name="Clum A."/>
            <person name="Steindorff A."/>
            <person name="Ohm R."/>
            <person name="Martin F."/>
            <person name="Silar P."/>
            <person name="Natvig D."/>
            <person name="Lalanne C."/>
            <person name="Gautier V."/>
            <person name="Ament-velasquez S.L."/>
            <person name="Kruys A."/>
            <person name="Hutchinson M.I."/>
            <person name="Powell A.J."/>
            <person name="Barry K."/>
            <person name="Miller A.N."/>
            <person name="Grigoriev I.V."/>
            <person name="Debuchy R."/>
            <person name="Gladieux P."/>
            <person name="Thoren M.H."/>
            <person name="Johannesson H."/>
        </authorList>
    </citation>
    <scope>NUCLEOTIDE SEQUENCE</scope>
    <source>
        <strain evidence="2">SMH3187-1</strain>
    </source>
</reference>
<proteinExistence type="predicted"/>
<keyword evidence="1" id="KW-0812">Transmembrane</keyword>
<accession>A0AA40F3J2</accession>
<gene>
    <name evidence="2" type="ORF">B0T18DRAFT_488183</name>
</gene>
<keyword evidence="1" id="KW-0472">Membrane</keyword>
<comment type="caution">
    <text evidence="2">The sequence shown here is derived from an EMBL/GenBank/DDBJ whole genome shotgun (WGS) entry which is preliminary data.</text>
</comment>
<organism evidence="2 3">
    <name type="scientific">Schizothecium vesticola</name>
    <dbReference type="NCBI Taxonomy" id="314040"/>
    <lineage>
        <taxon>Eukaryota</taxon>
        <taxon>Fungi</taxon>
        <taxon>Dikarya</taxon>
        <taxon>Ascomycota</taxon>
        <taxon>Pezizomycotina</taxon>
        <taxon>Sordariomycetes</taxon>
        <taxon>Sordariomycetidae</taxon>
        <taxon>Sordariales</taxon>
        <taxon>Schizotheciaceae</taxon>
        <taxon>Schizothecium</taxon>
    </lineage>
</organism>
<evidence type="ECO:0000313" key="2">
    <source>
        <dbReference type="EMBL" id="KAK0750580.1"/>
    </source>
</evidence>
<evidence type="ECO:0000313" key="3">
    <source>
        <dbReference type="Proteomes" id="UP001172155"/>
    </source>
</evidence>
<sequence length="483" mass="51542">MARFGDFLQQLALVLFSTLLFIAVTLFAFATTWAERASDNAEPLSWWASADVGTTILTLQVLQGLLAAASTAAVSASFERLQWLGMQKEKGLALINVLAMSPTTSGSGTLRIILGRYAKMSARGLALARGCLSIMPWLAGVLLFAQTSLVTVFDTAAIYNVTSGIGPFNASYVDPFIQSMTSPDSPQTALHYSYYSNVHNLITNPLFSSIATPPHCTPTDDNISCASYILTGGLSLTAPWTPPGHASHPLVRIRQVPSIQLDFHPPPPPTFPPSSCTTLGSPTALISAKLCLHPSPPLLHAGLFLCDGTLPHPCPLDTTLPLPNITTAFTLSSLTTTLLASRSNLTILSLSDLSPPTPLPFTPTVLAAYRAALVYLLDYSAAGIPPPSSILEVFWSARHSLPDPFLDGIVLQQLRSVLAFPVWLFNANNYGNTALEGGVLNPGLPGEFYTRGEVVRAVVKLDVERGFLQAVTPSPLLDPRGLP</sequence>
<evidence type="ECO:0000256" key="1">
    <source>
        <dbReference type="SAM" id="Phobius"/>
    </source>
</evidence>
<keyword evidence="1" id="KW-1133">Transmembrane helix</keyword>
<feature type="transmembrane region" description="Helical" evidence="1">
    <location>
        <begin position="126"/>
        <end position="145"/>
    </location>
</feature>
<dbReference type="AlphaFoldDB" id="A0AA40F3J2"/>
<name>A0AA40F3J2_9PEZI</name>
<dbReference type="EMBL" id="JAUKUD010000003">
    <property type="protein sequence ID" value="KAK0750580.1"/>
    <property type="molecule type" value="Genomic_DNA"/>
</dbReference>
<keyword evidence="3" id="KW-1185">Reference proteome</keyword>
<protein>
    <submittedName>
        <fullName evidence="2">Uncharacterized protein</fullName>
    </submittedName>
</protein>
<feature type="transmembrane region" description="Helical" evidence="1">
    <location>
        <begin position="58"/>
        <end position="78"/>
    </location>
</feature>
<dbReference type="Proteomes" id="UP001172155">
    <property type="component" value="Unassembled WGS sequence"/>
</dbReference>